<keyword evidence="3" id="KW-1185">Reference proteome</keyword>
<name>A0A2T3AHS7_9PEZI</name>
<dbReference type="Proteomes" id="UP000241462">
    <property type="component" value="Unassembled WGS sequence"/>
</dbReference>
<evidence type="ECO:0000313" key="3">
    <source>
        <dbReference type="Proteomes" id="UP000241462"/>
    </source>
</evidence>
<dbReference type="EMBL" id="KZ678387">
    <property type="protein sequence ID" value="PSR98954.1"/>
    <property type="molecule type" value="Genomic_DNA"/>
</dbReference>
<sequence>MFLIVHWLNIGRGHSAGFTCQSLAAFEAEDGVFRWTPPLETSILPFFFSSSSSSLRLLLAPCFPCCSLMTRHDSLRRGSLQPPESDSLLVHVLVLPQTITIALLFRLYKRSLLANLLGLSQSLNLYQRPRPQRFPNSPPICSQPSFSRPPIWTHIAIVTSSLLILFFLVHPPPPSR</sequence>
<evidence type="ECO:0000313" key="2">
    <source>
        <dbReference type="EMBL" id="PSR98954.1"/>
    </source>
</evidence>
<feature type="transmembrane region" description="Helical" evidence="1">
    <location>
        <begin position="151"/>
        <end position="169"/>
    </location>
</feature>
<keyword evidence="1" id="KW-0472">Membrane</keyword>
<keyword evidence="1" id="KW-1133">Transmembrane helix</keyword>
<organism evidence="2 3">
    <name type="scientific">Coniella lustricola</name>
    <dbReference type="NCBI Taxonomy" id="2025994"/>
    <lineage>
        <taxon>Eukaryota</taxon>
        <taxon>Fungi</taxon>
        <taxon>Dikarya</taxon>
        <taxon>Ascomycota</taxon>
        <taxon>Pezizomycotina</taxon>
        <taxon>Sordariomycetes</taxon>
        <taxon>Sordariomycetidae</taxon>
        <taxon>Diaporthales</taxon>
        <taxon>Schizoparmaceae</taxon>
        <taxon>Coniella</taxon>
    </lineage>
</organism>
<keyword evidence="1" id="KW-0812">Transmembrane</keyword>
<protein>
    <submittedName>
        <fullName evidence="2">Uncharacterized protein</fullName>
    </submittedName>
</protein>
<accession>A0A2T3AHS7</accession>
<evidence type="ECO:0000256" key="1">
    <source>
        <dbReference type="SAM" id="Phobius"/>
    </source>
</evidence>
<gene>
    <name evidence="2" type="ORF">BD289DRAFT_64645</name>
</gene>
<proteinExistence type="predicted"/>
<dbReference type="AlphaFoldDB" id="A0A2T3AHS7"/>
<dbReference type="InParanoid" id="A0A2T3AHS7"/>
<reference evidence="2 3" key="1">
    <citation type="journal article" date="2018" name="Mycol. Prog.">
        <title>Coniella lustricola, a new species from submerged detritus.</title>
        <authorList>
            <person name="Raudabaugh D.B."/>
            <person name="Iturriaga T."/>
            <person name="Carver A."/>
            <person name="Mondo S."/>
            <person name="Pangilinan J."/>
            <person name="Lipzen A."/>
            <person name="He G."/>
            <person name="Amirebrahimi M."/>
            <person name="Grigoriev I.V."/>
            <person name="Miller A.N."/>
        </authorList>
    </citation>
    <scope>NUCLEOTIDE SEQUENCE [LARGE SCALE GENOMIC DNA]</scope>
    <source>
        <strain evidence="2 3">B22-T-1</strain>
    </source>
</reference>